<proteinExistence type="predicted"/>
<dbReference type="GO" id="GO:0009927">
    <property type="term" value="F:histidine phosphotransfer kinase activity"/>
    <property type="evidence" value="ECO:0007669"/>
    <property type="project" value="UniProtKB-UniRule"/>
</dbReference>
<feature type="domain" description="HPt" evidence="4">
    <location>
        <begin position="43"/>
        <end position="138"/>
    </location>
</feature>
<evidence type="ECO:0000313" key="6">
    <source>
        <dbReference type="Proteomes" id="UP000298416"/>
    </source>
</evidence>
<organism evidence="5">
    <name type="scientific">Salvia splendens</name>
    <name type="common">Scarlet sage</name>
    <dbReference type="NCBI Taxonomy" id="180675"/>
    <lineage>
        <taxon>Eukaryota</taxon>
        <taxon>Viridiplantae</taxon>
        <taxon>Streptophyta</taxon>
        <taxon>Embryophyta</taxon>
        <taxon>Tracheophyta</taxon>
        <taxon>Spermatophyta</taxon>
        <taxon>Magnoliopsida</taxon>
        <taxon>eudicotyledons</taxon>
        <taxon>Gunneridae</taxon>
        <taxon>Pentapetalae</taxon>
        <taxon>asterids</taxon>
        <taxon>lamiids</taxon>
        <taxon>Lamiales</taxon>
        <taxon>Lamiaceae</taxon>
        <taxon>Nepetoideae</taxon>
        <taxon>Mentheae</taxon>
        <taxon>Salviinae</taxon>
        <taxon>Salvia</taxon>
        <taxon>Salvia subgen. Calosphace</taxon>
        <taxon>core Calosphace</taxon>
    </lineage>
</organism>
<accession>A0A8X8ZS91</accession>
<comment type="domain">
    <text evidence="3">Histidine-containing phosphotransfer domain (HPt) contains an active histidine that mediates the phosphotransfer.</text>
</comment>
<keyword evidence="6" id="KW-1185">Reference proteome</keyword>
<dbReference type="AlphaFoldDB" id="A0A8X8ZS91"/>
<evidence type="ECO:0000256" key="1">
    <source>
        <dbReference type="ARBA" id="ARBA00023012"/>
    </source>
</evidence>
<gene>
    <name evidence="5" type="ORF">SASPL_122225</name>
</gene>
<keyword evidence="1 3" id="KW-0902">Two-component regulatory system</keyword>
<dbReference type="GO" id="GO:0009736">
    <property type="term" value="P:cytokinin-activated signaling pathway"/>
    <property type="evidence" value="ECO:0007669"/>
    <property type="project" value="UniProtKB-KW"/>
</dbReference>
<dbReference type="Proteomes" id="UP000298416">
    <property type="component" value="Unassembled WGS sequence"/>
</dbReference>
<keyword evidence="3" id="KW-0932">Cytokinin signaling pathway</keyword>
<protein>
    <recommendedName>
        <fullName evidence="3">Histidine-containing phosphotransfer protein</fullName>
    </recommendedName>
</protein>
<comment type="subcellular location">
    <subcellularLocation>
        <location evidence="3">Cytoplasm</location>
        <location evidence="3">Cytosol</location>
    </subcellularLocation>
    <subcellularLocation>
        <location evidence="3">Nucleus</location>
    </subcellularLocation>
</comment>
<reference evidence="5" key="2">
    <citation type="submission" date="2020-08" db="EMBL/GenBank/DDBJ databases">
        <title>Plant Genome Project.</title>
        <authorList>
            <person name="Zhang R.-G."/>
        </authorList>
    </citation>
    <scope>NUCLEOTIDE SEQUENCE</scope>
    <source>
        <strain evidence="5">Huo1</strain>
        <tissue evidence="5">Leaf</tissue>
    </source>
</reference>
<dbReference type="PANTHER" id="PTHR28242">
    <property type="entry name" value="PHOSPHORELAY INTERMEDIATE PROTEIN YPD1"/>
    <property type="match status" value="1"/>
</dbReference>
<dbReference type="GO" id="GO:0043424">
    <property type="term" value="F:protein histidine kinase binding"/>
    <property type="evidence" value="ECO:0007669"/>
    <property type="project" value="UniProtKB-UniRule"/>
</dbReference>
<dbReference type="GO" id="GO:0005634">
    <property type="term" value="C:nucleus"/>
    <property type="evidence" value="ECO:0007669"/>
    <property type="project" value="UniProtKB-SubCell"/>
</dbReference>
<dbReference type="Pfam" id="PF01627">
    <property type="entry name" value="Hpt"/>
    <property type="match status" value="1"/>
</dbReference>
<dbReference type="PANTHER" id="PTHR28242:SF63">
    <property type="entry name" value="HISTIDINE-CONTAINING PHOSPHOTRANSFER PROTEIN"/>
    <property type="match status" value="1"/>
</dbReference>
<comment type="caution">
    <text evidence="5">The sequence shown here is derived from an EMBL/GenBank/DDBJ whole genome shotgun (WGS) entry which is preliminary data.</text>
</comment>
<reference evidence="5" key="1">
    <citation type="submission" date="2018-01" db="EMBL/GenBank/DDBJ databases">
        <authorList>
            <person name="Mao J.F."/>
        </authorList>
    </citation>
    <scope>NUCLEOTIDE SEQUENCE</scope>
    <source>
        <strain evidence="5">Huo1</strain>
        <tissue evidence="5">Leaf</tissue>
    </source>
</reference>
<dbReference type="EMBL" id="PNBA02000008">
    <property type="protein sequence ID" value="KAG6414851.1"/>
    <property type="molecule type" value="Genomic_DNA"/>
</dbReference>
<sequence>MDFKSMDTKALHSLLIDSIHELEKQKFVDHHFRECHSLKEDNGLSFFLDLILIFLSDVESAVNEMEKAMNQEVVDFNQIYSYYIKLKGSSACIGACRITSTCSNLRYAIDNKSKEGCVQTISLMKDEYNGLNDQLSNIIKIEQELVSRATGQEQRDVIIRGVDGCRNI</sequence>
<dbReference type="InterPro" id="IPR008207">
    <property type="entry name" value="Sig_transdc_His_kin_Hpt_dom"/>
</dbReference>
<dbReference type="PROSITE" id="PS50894">
    <property type="entry name" value="HPT"/>
    <property type="match status" value="1"/>
</dbReference>
<evidence type="ECO:0000259" key="4">
    <source>
        <dbReference type="PROSITE" id="PS50894"/>
    </source>
</evidence>
<dbReference type="OrthoDB" id="591185at2759"/>
<comment type="caution">
    <text evidence="2">Lacks conserved residue(s) required for the propagation of feature annotation.</text>
</comment>
<evidence type="ECO:0000256" key="2">
    <source>
        <dbReference type="PROSITE-ProRule" id="PRU00110"/>
    </source>
</evidence>
<dbReference type="GO" id="GO:0000160">
    <property type="term" value="P:phosphorelay signal transduction system"/>
    <property type="evidence" value="ECO:0007669"/>
    <property type="project" value="UniProtKB-UniRule"/>
</dbReference>
<comment type="function">
    <text evidence="3">Functions as a two-component phosphorelay mediators between cytokinin sensor histidine kinases and response regulators (B-type ARRs). Plays an important role in propagating cytokinin signal transduction.</text>
</comment>
<dbReference type="GO" id="GO:0005829">
    <property type="term" value="C:cytosol"/>
    <property type="evidence" value="ECO:0007669"/>
    <property type="project" value="UniProtKB-SubCell"/>
</dbReference>
<evidence type="ECO:0000313" key="5">
    <source>
        <dbReference type="EMBL" id="KAG6414851.1"/>
    </source>
</evidence>
<dbReference type="InterPro" id="IPR045871">
    <property type="entry name" value="AHP1-5/YPD1"/>
</dbReference>
<evidence type="ECO:0000256" key="3">
    <source>
        <dbReference type="RuleBase" id="RU369004"/>
    </source>
</evidence>
<name>A0A8X8ZS91_SALSN</name>